<keyword evidence="7" id="KW-1185">Reference proteome</keyword>
<dbReference type="InterPro" id="IPR016467">
    <property type="entry name" value="DNA_recomb/repair_RecA-like"/>
</dbReference>
<gene>
    <name evidence="8" type="primary">LOC108567524</name>
</gene>
<dbReference type="InterPro" id="IPR020588">
    <property type="entry name" value="RecA_ATP-bd"/>
</dbReference>
<dbReference type="Pfam" id="PF08423">
    <property type="entry name" value="Rad51"/>
    <property type="match status" value="1"/>
</dbReference>
<feature type="domain" description="RecA family profile 1" evidence="5">
    <location>
        <begin position="118"/>
        <end position="291"/>
    </location>
</feature>
<feature type="domain" description="RecA family profile 2" evidence="6">
    <location>
        <begin position="306"/>
        <end position="360"/>
    </location>
</feature>
<evidence type="ECO:0000259" key="6">
    <source>
        <dbReference type="PROSITE" id="PS50163"/>
    </source>
</evidence>
<keyword evidence="1 4" id="KW-0547">Nucleotide-binding</keyword>
<dbReference type="PANTHER" id="PTHR22942">
    <property type="entry name" value="RECA/RAD51/RADA DNA STRAND-PAIRING FAMILY MEMBER"/>
    <property type="match status" value="1"/>
</dbReference>
<keyword evidence="3" id="KW-0238">DNA-binding</keyword>
<evidence type="ECO:0000259" key="5">
    <source>
        <dbReference type="PROSITE" id="PS50162"/>
    </source>
</evidence>
<name>A0ABM1N9M4_NICVS</name>
<sequence length="360" mass="40427">MIVDKMQVQAEKEIVLNIAEEAVIESEDRAKSEVSEEEDVHFHDVKLLLQEGVHEDDVKRLKNAGINTVKGVLMTIRKNILALGIDETKLSHIYEVCAKIDMNNIFITAAEVAELRNKIFKLSTGSKRLDQLLGGGIEAMSITEVFGEFGSGKSQLAHTLCVTTQMPGPNSYLGGKVIFVDTEHTFRPDRIRMIADRFNLNQATVLDNILYARAYNSEHQWELLNHIGEKLHEDPGLYKLLIIDSIMALFRVDFSGLGEITDRQKKLGQMMSRLQKMSEEFNIAVFITNQISSDIRINDMDRATYKPIGGNILAHASTNRIFFQKGQGPLRKAMVFSSTDLEESEEEFIITAGGVDDAYS</sequence>
<dbReference type="InterPro" id="IPR010995">
    <property type="entry name" value="DNA_repair_Rad51/TF_NusA_a-hlx"/>
</dbReference>
<evidence type="ECO:0000313" key="8">
    <source>
        <dbReference type="RefSeq" id="XP_017783524.1"/>
    </source>
</evidence>
<evidence type="ECO:0000256" key="4">
    <source>
        <dbReference type="RuleBase" id="RU003422"/>
    </source>
</evidence>
<accession>A0ABM1N9M4</accession>
<comment type="similarity">
    <text evidence="4">Belongs to the RecA family.</text>
</comment>
<organism evidence="7 8">
    <name type="scientific">Nicrophorus vespilloides</name>
    <name type="common">Boreal carrion beetle</name>
    <dbReference type="NCBI Taxonomy" id="110193"/>
    <lineage>
        <taxon>Eukaryota</taxon>
        <taxon>Metazoa</taxon>
        <taxon>Ecdysozoa</taxon>
        <taxon>Arthropoda</taxon>
        <taxon>Hexapoda</taxon>
        <taxon>Insecta</taxon>
        <taxon>Pterygota</taxon>
        <taxon>Neoptera</taxon>
        <taxon>Endopterygota</taxon>
        <taxon>Coleoptera</taxon>
        <taxon>Polyphaga</taxon>
        <taxon>Staphyliniformia</taxon>
        <taxon>Silphidae</taxon>
        <taxon>Nicrophorinae</taxon>
        <taxon>Nicrophorus</taxon>
    </lineage>
</organism>
<protein>
    <submittedName>
        <fullName evidence="8">Meiotic recombination protein DMC1/LIM15 homolog</fullName>
    </submittedName>
</protein>
<dbReference type="InterPro" id="IPR020587">
    <property type="entry name" value="RecA_monomer-monomer_interface"/>
</dbReference>
<dbReference type="SUPFAM" id="SSF52540">
    <property type="entry name" value="P-loop containing nucleoside triphosphate hydrolases"/>
    <property type="match status" value="1"/>
</dbReference>
<evidence type="ECO:0000256" key="2">
    <source>
        <dbReference type="ARBA" id="ARBA00022840"/>
    </source>
</evidence>
<dbReference type="InterPro" id="IPR027417">
    <property type="entry name" value="P-loop_NTPase"/>
</dbReference>
<dbReference type="Gene3D" id="3.40.50.300">
    <property type="entry name" value="P-loop containing nucleotide triphosphate hydrolases"/>
    <property type="match status" value="1"/>
</dbReference>
<dbReference type="GeneID" id="108567524"/>
<dbReference type="NCBIfam" id="NF003301">
    <property type="entry name" value="PRK04301.1"/>
    <property type="match status" value="1"/>
</dbReference>
<keyword evidence="2 4" id="KW-0067">ATP-binding</keyword>
<dbReference type="SMART" id="SM00382">
    <property type="entry name" value="AAA"/>
    <property type="match status" value="1"/>
</dbReference>
<dbReference type="InterPro" id="IPR003593">
    <property type="entry name" value="AAA+_ATPase"/>
</dbReference>
<evidence type="ECO:0000256" key="1">
    <source>
        <dbReference type="ARBA" id="ARBA00022741"/>
    </source>
</evidence>
<dbReference type="PIRSF" id="PIRSF005856">
    <property type="entry name" value="Rad51"/>
    <property type="match status" value="1"/>
</dbReference>
<dbReference type="Proteomes" id="UP000695000">
    <property type="component" value="Unplaced"/>
</dbReference>
<reference evidence="8" key="1">
    <citation type="submission" date="2025-08" db="UniProtKB">
        <authorList>
            <consortium name="RefSeq"/>
        </authorList>
    </citation>
    <scope>IDENTIFICATION</scope>
    <source>
        <tissue evidence="8">Whole Larva</tissue>
    </source>
</reference>
<dbReference type="PANTHER" id="PTHR22942:SF30">
    <property type="entry name" value="MEIOTIC RECOMBINATION PROTEIN DMC1_LIM15 HOMOLOG"/>
    <property type="match status" value="1"/>
</dbReference>
<dbReference type="PROSITE" id="PS50163">
    <property type="entry name" value="RECA_3"/>
    <property type="match status" value="1"/>
</dbReference>
<evidence type="ECO:0000313" key="7">
    <source>
        <dbReference type="Proteomes" id="UP000695000"/>
    </source>
</evidence>
<dbReference type="SUPFAM" id="SSF47794">
    <property type="entry name" value="Rad51 N-terminal domain-like"/>
    <property type="match status" value="1"/>
</dbReference>
<evidence type="ECO:0000256" key="3">
    <source>
        <dbReference type="ARBA" id="ARBA00023125"/>
    </source>
</evidence>
<dbReference type="RefSeq" id="XP_017783524.1">
    <property type="nucleotide sequence ID" value="XM_017928035.1"/>
</dbReference>
<dbReference type="PROSITE" id="PS50162">
    <property type="entry name" value="RECA_2"/>
    <property type="match status" value="1"/>
</dbReference>
<dbReference type="InterPro" id="IPR013632">
    <property type="entry name" value="Rad51_C"/>
</dbReference>
<proteinExistence type="inferred from homology"/>
<dbReference type="Gene3D" id="1.10.150.20">
    <property type="entry name" value="5' to 3' exonuclease, C-terminal subdomain"/>
    <property type="match status" value="1"/>
</dbReference>